<evidence type="ECO:0000256" key="4">
    <source>
        <dbReference type="ARBA" id="ARBA00022553"/>
    </source>
</evidence>
<dbReference type="SMART" id="SM00387">
    <property type="entry name" value="HATPase_c"/>
    <property type="match status" value="1"/>
</dbReference>
<dbReference type="RefSeq" id="WP_069296350.1">
    <property type="nucleotide sequence ID" value="NZ_MCRI01000021.1"/>
</dbReference>
<dbReference type="EC" id="2.7.13.3" evidence="3"/>
<keyword evidence="8" id="KW-1133">Transmembrane helix</keyword>
<dbReference type="Pfam" id="PF02518">
    <property type="entry name" value="HATPase_c"/>
    <property type="match status" value="1"/>
</dbReference>
<dbReference type="Gene3D" id="3.30.565.10">
    <property type="entry name" value="Histidine kinase-like ATPase, C-terminal domain"/>
    <property type="match status" value="1"/>
</dbReference>
<evidence type="ECO:0000256" key="8">
    <source>
        <dbReference type="SAM" id="Phobius"/>
    </source>
</evidence>
<comment type="catalytic activity">
    <reaction evidence="1">
        <text>ATP + protein L-histidine = ADP + protein N-phospho-L-histidine.</text>
        <dbReference type="EC" id="2.7.13.3"/>
    </reaction>
</comment>
<comment type="subcellular location">
    <subcellularLocation>
        <location evidence="2">Membrane</location>
    </subcellularLocation>
</comment>
<dbReference type="CDD" id="cd16917">
    <property type="entry name" value="HATPase_UhpB-NarQ-NarX-like"/>
    <property type="match status" value="1"/>
</dbReference>
<keyword evidence="4" id="KW-0597">Phosphoprotein</keyword>
<keyword evidence="5 11" id="KW-0808">Transferase</keyword>
<dbReference type="Gene3D" id="6.10.340.10">
    <property type="match status" value="1"/>
</dbReference>
<keyword evidence="7" id="KW-0902">Two-component regulatory system</keyword>
<evidence type="ECO:0000256" key="6">
    <source>
        <dbReference type="ARBA" id="ARBA00022777"/>
    </source>
</evidence>
<dbReference type="InterPro" id="IPR003594">
    <property type="entry name" value="HATPase_dom"/>
</dbReference>
<evidence type="ECO:0000256" key="5">
    <source>
        <dbReference type="ARBA" id="ARBA00022679"/>
    </source>
</evidence>
<reference evidence="11 12" key="1">
    <citation type="submission" date="2016-07" db="EMBL/GenBank/DDBJ databases">
        <title>Draft Genome Sequence of Methylophaga muralis Bur 1.</title>
        <authorList>
            <person name="Vasilenko O.V."/>
            <person name="Doronina N.V."/>
            <person name="Shmareva M.N."/>
            <person name="Tarlachkov S.V."/>
            <person name="Mustakhimov I."/>
            <person name="Trotsenko Y.A."/>
        </authorList>
    </citation>
    <scope>NUCLEOTIDE SEQUENCE [LARGE SCALE GENOMIC DNA]</scope>
    <source>
        <strain evidence="11 12">Bur 1</strain>
    </source>
</reference>
<evidence type="ECO:0000259" key="10">
    <source>
        <dbReference type="PROSITE" id="PS50885"/>
    </source>
</evidence>
<dbReference type="Gene3D" id="1.20.5.1930">
    <property type="match status" value="1"/>
</dbReference>
<dbReference type="InterPro" id="IPR050482">
    <property type="entry name" value="Sensor_HK_TwoCompSys"/>
</dbReference>
<feature type="transmembrane region" description="Helical" evidence="8">
    <location>
        <begin position="7"/>
        <end position="28"/>
    </location>
</feature>
<name>A0A1E3GR03_9GAMM</name>
<protein>
    <recommendedName>
        <fullName evidence="3">histidine kinase</fullName>
        <ecNumber evidence="3">2.7.13.3</ecNumber>
    </recommendedName>
</protein>
<dbReference type="GO" id="GO:0016020">
    <property type="term" value="C:membrane"/>
    <property type="evidence" value="ECO:0007669"/>
    <property type="project" value="UniProtKB-SubCell"/>
</dbReference>
<feature type="domain" description="Histidine kinase" evidence="9">
    <location>
        <begin position="250"/>
        <end position="448"/>
    </location>
</feature>
<keyword evidence="6 11" id="KW-0418">Kinase</keyword>
<dbReference type="InterPro" id="IPR003660">
    <property type="entry name" value="HAMP_dom"/>
</dbReference>
<dbReference type="GO" id="GO:0046983">
    <property type="term" value="F:protein dimerization activity"/>
    <property type="evidence" value="ECO:0007669"/>
    <property type="project" value="InterPro"/>
</dbReference>
<proteinExistence type="predicted"/>
<evidence type="ECO:0000259" key="9">
    <source>
        <dbReference type="PROSITE" id="PS50109"/>
    </source>
</evidence>
<dbReference type="STRING" id="291169.A9E74_01922"/>
<dbReference type="PANTHER" id="PTHR24421">
    <property type="entry name" value="NITRATE/NITRITE SENSOR PROTEIN NARX-RELATED"/>
    <property type="match status" value="1"/>
</dbReference>
<dbReference type="PROSITE" id="PS50885">
    <property type="entry name" value="HAMP"/>
    <property type="match status" value="1"/>
</dbReference>
<dbReference type="InterPro" id="IPR011712">
    <property type="entry name" value="Sig_transdc_His_kin_sub3_dim/P"/>
</dbReference>
<dbReference type="PANTHER" id="PTHR24421:SF58">
    <property type="entry name" value="SIGNAL TRANSDUCTION HISTIDINE-PROTEIN KINASE_PHOSPHATASE UHPB"/>
    <property type="match status" value="1"/>
</dbReference>
<dbReference type="Pfam" id="PF07730">
    <property type="entry name" value="HisKA_3"/>
    <property type="match status" value="1"/>
</dbReference>
<dbReference type="InterPro" id="IPR036890">
    <property type="entry name" value="HATPase_C_sf"/>
</dbReference>
<evidence type="ECO:0000256" key="1">
    <source>
        <dbReference type="ARBA" id="ARBA00000085"/>
    </source>
</evidence>
<dbReference type="SUPFAM" id="SSF55874">
    <property type="entry name" value="ATPase domain of HSP90 chaperone/DNA topoisomerase II/histidine kinase"/>
    <property type="match status" value="1"/>
</dbReference>
<feature type="transmembrane region" description="Helical" evidence="8">
    <location>
        <begin position="158"/>
        <end position="182"/>
    </location>
</feature>
<evidence type="ECO:0000256" key="3">
    <source>
        <dbReference type="ARBA" id="ARBA00012438"/>
    </source>
</evidence>
<dbReference type="Proteomes" id="UP000094379">
    <property type="component" value="Unassembled WGS sequence"/>
</dbReference>
<dbReference type="PROSITE" id="PS50109">
    <property type="entry name" value="HIS_KIN"/>
    <property type="match status" value="1"/>
</dbReference>
<keyword evidence="8" id="KW-0812">Transmembrane</keyword>
<comment type="caution">
    <text evidence="11">The sequence shown here is derived from an EMBL/GenBank/DDBJ whole genome shotgun (WGS) entry which is preliminary data.</text>
</comment>
<dbReference type="PATRIC" id="fig|291169.3.peg.1931"/>
<feature type="domain" description="HAMP" evidence="10">
    <location>
        <begin position="179"/>
        <end position="231"/>
    </location>
</feature>
<dbReference type="EMBL" id="MCRI01000021">
    <property type="protein sequence ID" value="ODN66355.1"/>
    <property type="molecule type" value="Genomic_DNA"/>
</dbReference>
<accession>A0A1E3GR03</accession>
<sequence length="458" mass="51723">MNLRLQLFFRIMLIGFICLLGSAGYVLYQTDQQAKLEADLTALRIEKQLTQQLLKMFSRYDYSVAFPDTDILQQLNGVPGSCVQFLSRTESRRRSLCNEVIHDETRWPHWFGEIYQKLFQPNYEASRRFSFNAITYGNILVSLNVETEIARAWSNLRAVFGILSVSIFAVALLVFVTIHQLLRPAQLIVRGLEKMHQGDLQTRIPSFDIGEWRRTSEAINALAASQQHIMAENRQLALKLINAQEEEHRYISRELHDEFGQCLAGINALTTSISQTARKDCPSILTETEGISHITEHMMSALRGLLTRLRPADVDELGLTRSLEKLIKSWNQRTGGETQFNLQIAEGVDALPEPLPVNLYRIVQESLTNIAKHADASEANIKLMFSSHDHLILQVEDNGKAKRESLNQHMGVGLLGISERVNALGGKITMDTHNEGGLKLLIDLPVNPPVEVYAENPK</sequence>
<organism evidence="11 12">
    <name type="scientific">Methylophaga muralis</name>
    <dbReference type="NCBI Taxonomy" id="291169"/>
    <lineage>
        <taxon>Bacteria</taxon>
        <taxon>Pseudomonadati</taxon>
        <taxon>Pseudomonadota</taxon>
        <taxon>Gammaproteobacteria</taxon>
        <taxon>Thiotrichales</taxon>
        <taxon>Piscirickettsiaceae</taxon>
        <taxon>Methylophaga</taxon>
    </lineage>
</organism>
<evidence type="ECO:0000256" key="2">
    <source>
        <dbReference type="ARBA" id="ARBA00004370"/>
    </source>
</evidence>
<dbReference type="AlphaFoldDB" id="A0A1E3GR03"/>
<gene>
    <name evidence="11" type="primary">degS_2</name>
    <name evidence="11" type="ORF">A9E74_01922</name>
</gene>
<evidence type="ECO:0000256" key="7">
    <source>
        <dbReference type="ARBA" id="ARBA00023012"/>
    </source>
</evidence>
<dbReference type="InterPro" id="IPR005467">
    <property type="entry name" value="His_kinase_dom"/>
</dbReference>
<dbReference type="GO" id="GO:0000155">
    <property type="term" value="F:phosphorelay sensor kinase activity"/>
    <property type="evidence" value="ECO:0007669"/>
    <property type="project" value="InterPro"/>
</dbReference>
<keyword evidence="8" id="KW-0472">Membrane</keyword>
<keyword evidence="12" id="KW-1185">Reference proteome</keyword>
<evidence type="ECO:0000313" key="11">
    <source>
        <dbReference type="EMBL" id="ODN66355.1"/>
    </source>
</evidence>
<evidence type="ECO:0000313" key="12">
    <source>
        <dbReference type="Proteomes" id="UP000094379"/>
    </source>
</evidence>